<dbReference type="Proteomes" id="UP000239872">
    <property type="component" value="Unassembled WGS sequence"/>
</dbReference>
<name>A0A2S7SQG6_9BACT</name>
<comment type="caution">
    <text evidence="1">The sequence shown here is derived from an EMBL/GenBank/DDBJ whole genome shotgun (WGS) entry which is preliminary data.</text>
</comment>
<protein>
    <submittedName>
        <fullName evidence="1">Uncharacterized protein</fullName>
    </submittedName>
</protein>
<organism evidence="1 2">
    <name type="scientific">Flavipsychrobacter stenotrophus</name>
    <dbReference type="NCBI Taxonomy" id="2077091"/>
    <lineage>
        <taxon>Bacteria</taxon>
        <taxon>Pseudomonadati</taxon>
        <taxon>Bacteroidota</taxon>
        <taxon>Chitinophagia</taxon>
        <taxon>Chitinophagales</taxon>
        <taxon>Chitinophagaceae</taxon>
        <taxon>Flavipsychrobacter</taxon>
    </lineage>
</organism>
<gene>
    <name evidence="1" type="ORF">CJD36_020390</name>
</gene>
<evidence type="ECO:0000313" key="1">
    <source>
        <dbReference type="EMBL" id="PQJ09152.1"/>
    </source>
</evidence>
<dbReference type="AlphaFoldDB" id="A0A2S7SQG6"/>
<reference evidence="1 2" key="1">
    <citation type="submission" date="2018-01" db="EMBL/GenBank/DDBJ databases">
        <title>A novel member of the phylum Bacteroidetes isolated from glacier ice.</title>
        <authorList>
            <person name="Liu Q."/>
            <person name="Xin Y.-H."/>
        </authorList>
    </citation>
    <scope>NUCLEOTIDE SEQUENCE [LARGE SCALE GENOMIC DNA]</scope>
    <source>
        <strain evidence="1 2">RB1R16</strain>
    </source>
</reference>
<sequence length="741" mass="84442">MNDSTKQKDTLVIQRHIIVKKDTTPVEVTIDPYKVTTYMYEIPFKRRYFHEDKIDKELKRADASDGIIDNQIRYKTDTALSKIITKAILKDGNFLQVMVENMPANGRDSFADHQERIRCLNAVYNMLRNFNTDPSPDPIYYKKVVANMHDMLIAYNEDKFASFCVKNTNYITLDNGRLLFDNYKEVRAYMYTTLGKADPKKMIKRLGDFANDTFAGPIIADVAITDPDIVYNYATSTNAALTDAVHRTANPLVQSIVKIADGSKAPLKALCFLGDIYHKRKTVAQIDVITADEDLFYKNLIRLKVTEEPIAKYTYTQEAAHRALRYIREMNELHESSDAVRFKIIEGLSHVELYNVMVYGQDEIYTSSFLGSFKRLLDKMKPMKGNQLLDSLHYDHFRTFIRMCAGYNTLSEFLYTMDDSSRITLMSGFIRNLQKGREDDLEDAVDVADAFGSITDTALSAFLQNQVKESYEQSFKERSKKGMVIYSLLSRLFDGNKISDSDTGANVVSARLGLPNINKVAFKDLVNDSGTVYQQVFFFGDEDGKHSYEHFTDLFRKDKRWKMATNANWTTISSVTGRKVVIYANLPLPDQEAEAAIDKTTKFLTDTGIHPSIMIHRGHSYHLKSTMERLDKSARIIILGSCGGYQNLAGVLNKSPNAHIVSSKQTGTMGVNDEILRSLNNSLIEGKDINWINMWQGLEVFFNKKRDAADKDKFSDYVPPYKNLGAIFIKAYRHMMEGDGK</sequence>
<dbReference type="EMBL" id="PPSL01000007">
    <property type="protein sequence ID" value="PQJ09152.1"/>
    <property type="molecule type" value="Genomic_DNA"/>
</dbReference>
<keyword evidence="2" id="KW-1185">Reference proteome</keyword>
<accession>A0A2S7SQG6</accession>
<proteinExistence type="predicted"/>
<evidence type="ECO:0000313" key="2">
    <source>
        <dbReference type="Proteomes" id="UP000239872"/>
    </source>
</evidence>